<sequence>MTRDATVTSRIKIACRNEEELHMVKKAVEAKGAAGIRVLRDELYPIKVDNIKPASCSGRTWGDPRRECAASVLKCVPCGGRHESDVQPELLLKGSPRLDMR</sequence>
<dbReference type="VEuPathDB" id="FungiDB:Z520_08661"/>
<proteinExistence type="predicted"/>
<name>A0A0D2IEN2_9EURO</name>
<protein>
    <submittedName>
        <fullName evidence="1">Uncharacterized protein</fullName>
    </submittedName>
</protein>
<keyword evidence="2" id="KW-1185">Reference proteome</keyword>
<dbReference type="Proteomes" id="UP000053411">
    <property type="component" value="Unassembled WGS sequence"/>
</dbReference>
<evidence type="ECO:0000313" key="1">
    <source>
        <dbReference type="EMBL" id="KIX95541.1"/>
    </source>
</evidence>
<organism evidence="1 2">
    <name type="scientific">Fonsecaea multimorphosa CBS 102226</name>
    <dbReference type="NCBI Taxonomy" id="1442371"/>
    <lineage>
        <taxon>Eukaryota</taxon>
        <taxon>Fungi</taxon>
        <taxon>Dikarya</taxon>
        <taxon>Ascomycota</taxon>
        <taxon>Pezizomycotina</taxon>
        <taxon>Eurotiomycetes</taxon>
        <taxon>Chaetothyriomycetidae</taxon>
        <taxon>Chaetothyriales</taxon>
        <taxon>Herpotrichiellaceae</taxon>
        <taxon>Fonsecaea</taxon>
    </lineage>
</organism>
<dbReference type="OrthoDB" id="4365579at2759"/>
<reference evidence="1 2" key="1">
    <citation type="submission" date="2015-01" db="EMBL/GenBank/DDBJ databases">
        <title>The Genome Sequence of Fonsecaea multimorphosa CBS 102226.</title>
        <authorList>
            <consortium name="The Broad Institute Genomics Platform"/>
            <person name="Cuomo C."/>
            <person name="de Hoog S."/>
            <person name="Gorbushina A."/>
            <person name="Stielow B."/>
            <person name="Teixiera M."/>
            <person name="Abouelleil A."/>
            <person name="Chapman S.B."/>
            <person name="Priest M."/>
            <person name="Young S.K."/>
            <person name="Wortman J."/>
            <person name="Nusbaum C."/>
            <person name="Birren B."/>
        </authorList>
    </citation>
    <scope>NUCLEOTIDE SEQUENCE [LARGE SCALE GENOMIC DNA]</scope>
    <source>
        <strain evidence="1 2">CBS 102226</strain>
    </source>
</reference>
<dbReference type="STRING" id="1442371.A0A0D2IEN2"/>
<dbReference type="EMBL" id="KN848081">
    <property type="protein sequence ID" value="KIX95541.1"/>
    <property type="molecule type" value="Genomic_DNA"/>
</dbReference>
<accession>A0A0D2IEN2</accession>
<gene>
    <name evidence="1" type="ORF">Z520_08661</name>
</gene>
<evidence type="ECO:0000313" key="2">
    <source>
        <dbReference type="Proteomes" id="UP000053411"/>
    </source>
</evidence>
<dbReference type="RefSeq" id="XP_016629664.1">
    <property type="nucleotide sequence ID" value="XM_016779157.1"/>
</dbReference>
<dbReference type="AlphaFoldDB" id="A0A0D2IEN2"/>
<dbReference type="GeneID" id="27714407"/>